<proteinExistence type="predicted"/>
<evidence type="ECO:0000313" key="2">
    <source>
        <dbReference type="Proteomes" id="UP001596997"/>
    </source>
</evidence>
<name>A0ABW3I4M4_9FLAO</name>
<reference evidence="2" key="1">
    <citation type="journal article" date="2019" name="Int. J. Syst. Evol. Microbiol.">
        <title>The Global Catalogue of Microorganisms (GCM) 10K type strain sequencing project: providing services to taxonomists for standard genome sequencing and annotation.</title>
        <authorList>
            <consortium name="The Broad Institute Genomics Platform"/>
            <consortium name="The Broad Institute Genome Sequencing Center for Infectious Disease"/>
            <person name="Wu L."/>
            <person name="Ma J."/>
        </authorList>
    </citation>
    <scope>NUCLEOTIDE SEQUENCE [LARGE SCALE GENOMIC DNA]</scope>
    <source>
        <strain evidence="2">CCUG 62114</strain>
    </source>
</reference>
<dbReference type="EMBL" id="JBHTJM010000009">
    <property type="protein sequence ID" value="MFD0964490.1"/>
    <property type="molecule type" value="Genomic_DNA"/>
</dbReference>
<gene>
    <name evidence="1" type="ORF">ACFQ1O_10790</name>
</gene>
<organism evidence="1 2">
    <name type="scientific">Pseudofulvibacter geojedonensis</name>
    <dbReference type="NCBI Taxonomy" id="1123758"/>
    <lineage>
        <taxon>Bacteria</taxon>
        <taxon>Pseudomonadati</taxon>
        <taxon>Bacteroidota</taxon>
        <taxon>Flavobacteriia</taxon>
        <taxon>Flavobacteriales</taxon>
        <taxon>Flavobacteriaceae</taxon>
        <taxon>Pseudofulvibacter</taxon>
    </lineage>
</organism>
<protein>
    <submittedName>
        <fullName evidence="1">Uncharacterized protein</fullName>
    </submittedName>
</protein>
<keyword evidence="2" id="KW-1185">Reference proteome</keyword>
<comment type="caution">
    <text evidence="1">The sequence shown here is derived from an EMBL/GenBank/DDBJ whole genome shotgun (WGS) entry which is preliminary data.</text>
</comment>
<sequence>MFPLINGIEFPTSKEKLSFWKILLCACIGVIVKQNKISKQAGFANDTGRYLEIKLI</sequence>
<dbReference type="Proteomes" id="UP001596997">
    <property type="component" value="Unassembled WGS sequence"/>
</dbReference>
<dbReference type="RefSeq" id="WP_377716035.1">
    <property type="nucleotide sequence ID" value="NZ_JBHTJM010000009.1"/>
</dbReference>
<accession>A0ABW3I4M4</accession>
<evidence type="ECO:0000313" key="1">
    <source>
        <dbReference type="EMBL" id="MFD0964490.1"/>
    </source>
</evidence>